<feature type="region of interest" description="Disordered" evidence="1">
    <location>
        <begin position="378"/>
        <end position="428"/>
    </location>
</feature>
<dbReference type="Pfam" id="PF00656">
    <property type="entry name" value="Peptidase_C14"/>
    <property type="match status" value="1"/>
</dbReference>
<dbReference type="RefSeq" id="WP_156743400.1">
    <property type="nucleotide sequence ID" value="NZ_CACRYJ010000068.1"/>
</dbReference>
<keyword evidence="4" id="KW-1185">Reference proteome</keyword>
<dbReference type="Gene3D" id="3.40.50.1460">
    <property type="match status" value="1"/>
</dbReference>
<dbReference type="AlphaFoldDB" id="A0A7M4DRL8"/>
<proteinExistence type="predicted"/>
<organism evidence="3 4">
    <name type="scientific">Occultella aeris</name>
    <dbReference type="NCBI Taxonomy" id="2761496"/>
    <lineage>
        <taxon>Bacteria</taxon>
        <taxon>Bacillati</taxon>
        <taxon>Actinomycetota</taxon>
        <taxon>Actinomycetes</taxon>
        <taxon>Micrococcales</taxon>
        <taxon>Ruaniaceae</taxon>
        <taxon>Occultella</taxon>
    </lineage>
</organism>
<reference evidence="3 4" key="1">
    <citation type="submission" date="2019-11" db="EMBL/GenBank/DDBJ databases">
        <authorList>
            <person name="Criscuolo A."/>
        </authorList>
    </citation>
    <scope>NUCLEOTIDE SEQUENCE [LARGE SCALE GENOMIC DNA]</scope>
    <source>
        <strain evidence="3">CIP111667</strain>
    </source>
</reference>
<dbReference type="PANTHER" id="PTHR48104">
    <property type="entry name" value="METACASPASE-4"/>
    <property type="match status" value="1"/>
</dbReference>
<feature type="region of interest" description="Disordered" evidence="1">
    <location>
        <begin position="157"/>
        <end position="198"/>
    </location>
</feature>
<name>A0A7M4DRL8_9MICO</name>
<comment type="caution">
    <text evidence="3">The sequence shown here is derived from an EMBL/GenBank/DDBJ whole genome shotgun (WGS) entry which is preliminary data.</text>
</comment>
<protein>
    <submittedName>
        <fullName evidence="3">Caspase domain protein</fullName>
    </submittedName>
</protein>
<evidence type="ECO:0000256" key="1">
    <source>
        <dbReference type="SAM" id="MobiDB-lite"/>
    </source>
</evidence>
<accession>A0A7M4DRL8</accession>
<evidence type="ECO:0000259" key="2">
    <source>
        <dbReference type="Pfam" id="PF00656"/>
    </source>
</evidence>
<evidence type="ECO:0000313" key="3">
    <source>
        <dbReference type="EMBL" id="VZO40112.1"/>
    </source>
</evidence>
<dbReference type="GO" id="GO:0004197">
    <property type="term" value="F:cysteine-type endopeptidase activity"/>
    <property type="evidence" value="ECO:0007669"/>
    <property type="project" value="InterPro"/>
</dbReference>
<feature type="region of interest" description="Disordered" evidence="1">
    <location>
        <begin position="325"/>
        <end position="344"/>
    </location>
</feature>
<dbReference type="InterPro" id="IPR011600">
    <property type="entry name" value="Pept_C14_caspase"/>
</dbReference>
<feature type="compositionally biased region" description="Gly residues" evidence="1">
    <location>
        <begin position="406"/>
        <end position="423"/>
    </location>
</feature>
<dbReference type="EMBL" id="CACRYJ010000068">
    <property type="protein sequence ID" value="VZO40112.1"/>
    <property type="molecule type" value="Genomic_DNA"/>
</dbReference>
<gene>
    <name evidence="3" type="ORF">HALOF300_04814</name>
</gene>
<dbReference type="GO" id="GO:0005737">
    <property type="term" value="C:cytoplasm"/>
    <property type="evidence" value="ECO:0007669"/>
    <property type="project" value="TreeGrafter"/>
</dbReference>
<dbReference type="InterPro" id="IPR050452">
    <property type="entry name" value="Metacaspase"/>
</dbReference>
<dbReference type="PANTHER" id="PTHR48104:SF30">
    <property type="entry name" value="METACASPASE-1"/>
    <property type="match status" value="1"/>
</dbReference>
<dbReference type="GO" id="GO:0006508">
    <property type="term" value="P:proteolysis"/>
    <property type="evidence" value="ECO:0007669"/>
    <property type="project" value="InterPro"/>
</dbReference>
<dbReference type="Proteomes" id="UP000419743">
    <property type="component" value="Unassembled WGS sequence"/>
</dbReference>
<feature type="domain" description="Peptidase C14 caspase" evidence="2">
    <location>
        <begin position="6"/>
        <end position="216"/>
    </location>
</feature>
<evidence type="ECO:0000313" key="4">
    <source>
        <dbReference type="Proteomes" id="UP000419743"/>
    </source>
</evidence>
<sequence length="607" mass="62213">MAGTVRALLVGIDDYLAITPLAGCGNDVAAAEQVLRVRAESAGATLEVRTLRDAEATREALIAAFVEHLGGTGPDDVAVFWYSGHGSQEQAPESIWHAEPDRLIETLVPYDARTPGVFDLADKELSQLLGLAAGHGGHVLAVLDCCHSGGGTRTIDDDTGGVRAAPADERIRPPGVSLSLPTTRGLGEARPPGPGGGPAARWVALSACRSDQKAKERPVRGVIRGVLSAGLERALTGAIGPLSYRDIHRMCSAATLDLVADQSPQLEVSEPGDLDRPFLGGAAVLAAHPFTVSIRGGGWLLDGGAVHGLPDVAVGRTEIALFPIGTPRAGTPQSGAPPTSAGPLARGVLTQVRVGESDVRITDGEGALDPARTYRASVGRAGHAPGGPAGGTASAGPVGGRTDAGDVGGGTAGDLSGDAGGDPGRAAHIGRWHDLLDRRNPGTMIPVGTVDVAVEQPDGTPLPVDGTVEVRCPRGQRWAPARIRVVNRLGPRLFCALFALTQDHGVVPLLPGGGAWLGAGEEAWVLDAAGEPMVRMTVAPGRSRAVDVLKLFISTVEFDAQQMQQAELGADASRGLTLDPAALVADAAAVSAQDWTAAEWVITTLAP</sequence>